<dbReference type="RefSeq" id="WP_023271997.1">
    <property type="nucleotide sequence ID" value="NZ_KI530712.1"/>
</dbReference>
<comment type="caution">
    <text evidence="2">The sequence shown here is derived from an EMBL/GenBank/DDBJ whole genome shotgun (WGS) entry which is preliminary data.</text>
</comment>
<dbReference type="OrthoDB" id="6712732at2"/>
<evidence type="ECO:0000313" key="3">
    <source>
        <dbReference type="Proteomes" id="UP000023785"/>
    </source>
</evidence>
<sequence length="123" mass="13717">MKKKSVFLLVLSGLLLFQSMWNIAAAFCTHEKGTVSTYATQMHFGHHSSGHQLTVSQENKFFSSQDDHSDHLPSFSPLILVEAQGVPQPVSKIAQSRDDTDWRNLYSSPYLSFNSPPPNLAPL</sequence>
<evidence type="ECO:0000313" key="2">
    <source>
        <dbReference type="EMBL" id="ESK39955.1"/>
    </source>
</evidence>
<dbReference type="eggNOG" id="ENOG5033U32">
    <property type="taxonomic scope" value="Bacteria"/>
</dbReference>
<dbReference type="NCBIfam" id="NF045615">
    <property type="entry name" value="efflu_CzcI_Acin"/>
    <property type="match status" value="1"/>
</dbReference>
<feature type="chain" id="PRO_5004709217" description="Cation transporter" evidence="1">
    <location>
        <begin position="25"/>
        <end position="123"/>
    </location>
</feature>
<dbReference type="EMBL" id="AYER01000003">
    <property type="protein sequence ID" value="ESK39955.1"/>
    <property type="molecule type" value="Genomic_DNA"/>
</dbReference>
<evidence type="ECO:0000256" key="1">
    <source>
        <dbReference type="SAM" id="SignalP"/>
    </source>
</evidence>
<evidence type="ECO:0008006" key="4">
    <source>
        <dbReference type="Google" id="ProtNLM"/>
    </source>
</evidence>
<keyword evidence="1" id="KW-0732">Signal</keyword>
<dbReference type="PATRIC" id="fig|1392540.3.peg.385"/>
<dbReference type="HOGENOM" id="CLU_136018_0_0_6"/>
<proteinExistence type="predicted"/>
<organism evidence="2 3">
    <name type="scientific">Acinetobacter nectaris CIP 110549</name>
    <dbReference type="NCBI Taxonomy" id="1392540"/>
    <lineage>
        <taxon>Bacteria</taxon>
        <taxon>Pseudomonadati</taxon>
        <taxon>Pseudomonadota</taxon>
        <taxon>Gammaproteobacteria</taxon>
        <taxon>Moraxellales</taxon>
        <taxon>Moraxellaceae</taxon>
        <taxon>Acinetobacter</taxon>
    </lineage>
</organism>
<protein>
    <recommendedName>
        <fullName evidence="4">Cation transporter</fullName>
    </recommendedName>
</protein>
<dbReference type="AlphaFoldDB" id="V2TV58"/>
<gene>
    <name evidence="2" type="ORF">P256_00394</name>
</gene>
<keyword evidence="3" id="KW-1185">Reference proteome</keyword>
<feature type="signal peptide" evidence="1">
    <location>
        <begin position="1"/>
        <end position="24"/>
    </location>
</feature>
<reference evidence="2 3" key="1">
    <citation type="submission" date="2013-10" db="EMBL/GenBank/DDBJ databases">
        <title>The Genome Sequence of Acinetobacter nectaris CIP 110549.</title>
        <authorList>
            <consortium name="The Broad Institute Genomics Platform"/>
            <consortium name="The Broad Institute Genome Sequencing Center for Infectious Disease"/>
            <person name="Cerqueira G."/>
            <person name="Feldgarden M."/>
            <person name="Courvalin P."/>
            <person name="Grillot-Courvalin C."/>
            <person name="Clermont D."/>
            <person name="Rocha E."/>
            <person name="Yoon E.-J."/>
            <person name="Nemec A."/>
            <person name="Young S.K."/>
            <person name="Zeng Q."/>
            <person name="Gargeya S."/>
            <person name="Fitzgerald M."/>
            <person name="Abouelleil A."/>
            <person name="Alvarado L."/>
            <person name="Berlin A.M."/>
            <person name="Chapman S.B."/>
            <person name="Gainer-Dewar J."/>
            <person name="Goldberg J."/>
            <person name="Gnerre S."/>
            <person name="Griggs A."/>
            <person name="Gujja S."/>
            <person name="Hansen M."/>
            <person name="Howarth C."/>
            <person name="Imamovic A."/>
            <person name="Ireland A."/>
            <person name="Larimer J."/>
            <person name="McCowan C."/>
            <person name="Murphy C."/>
            <person name="Pearson M."/>
            <person name="Poon T.W."/>
            <person name="Priest M."/>
            <person name="Roberts A."/>
            <person name="Saif S."/>
            <person name="Shea T."/>
            <person name="Sykes S."/>
            <person name="Wortman J."/>
            <person name="Nusbaum C."/>
            <person name="Birren B."/>
        </authorList>
    </citation>
    <scope>NUCLEOTIDE SEQUENCE [LARGE SCALE GENOMIC DNA]</scope>
    <source>
        <strain evidence="2 3">CIP 110549</strain>
    </source>
</reference>
<dbReference type="InterPro" id="IPR054660">
    <property type="entry name" value="CzcI-like"/>
</dbReference>
<name>V2TV58_9GAMM</name>
<dbReference type="Proteomes" id="UP000023785">
    <property type="component" value="Unassembled WGS sequence"/>
</dbReference>
<accession>V2TV58</accession>
<dbReference type="STRING" id="1392540.P256_00394"/>